<comment type="caution">
    <text evidence="3">The sequence shown here is derived from an EMBL/GenBank/DDBJ whole genome shotgun (WGS) entry which is preliminary data.</text>
</comment>
<dbReference type="PANTHER" id="PTHR38790:SF9">
    <property type="entry name" value="F-BOX DOMAIN-CONTAINING PROTEIN"/>
    <property type="match status" value="1"/>
</dbReference>
<organism evidence="3 4">
    <name type="scientific">Cudoniella acicularis</name>
    <dbReference type="NCBI Taxonomy" id="354080"/>
    <lineage>
        <taxon>Eukaryota</taxon>
        <taxon>Fungi</taxon>
        <taxon>Dikarya</taxon>
        <taxon>Ascomycota</taxon>
        <taxon>Pezizomycotina</taxon>
        <taxon>Leotiomycetes</taxon>
        <taxon>Helotiales</taxon>
        <taxon>Tricladiaceae</taxon>
        <taxon>Cudoniella</taxon>
    </lineage>
</organism>
<dbReference type="EMBL" id="JAAMPI010000820">
    <property type="protein sequence ID" value="KAF4628387.1"/>
    <property type="molecule type" value="Genomic_DNA"/>
</dbReference>
<protein>
    <recommendedName>
        <fullName evidence="2">DUF7730 domain-containing protein</fullName>
    </recommendedName>
</protein>
<accession>A0A8H4RHQ6</accession>
<dbReference type="OrthoDB" id="4757095at2759"/>
<dbReference type="AlphaFoldDB" id="A0A8H4RHQ6"/>
<dbReference type="Proteomes" id="UP000566819">
    <property type="component" value="Unassembled WGS sequence"/>
</dbReference>
<gene>
    <name evidence="3" type="ORF">G7Y89_g9766</name>
</gene>
<proteinExistence type="predicted"/>
<sequence length="330" mass="38290">MRRFNEVKESISGLALTQRVLVITLYYPVYLYQKLSNARQHRKDDKHHDYTRTEPEPRSVSETKILGRHRQGLNFPPSSFKNSESVLLSLPREIRDIIFEYVAGGMVIHFWIKERKLNGHRSVATKDLFRADLGLSSPSKICWISPTIGVMGMLLSCRQVYSEAISHLYAKNLFGTTECDVVTLLPQLLDPTSFNNIRSFSFYWSLRLPTRFPPLHGHYAYPVRDGQTSKDENGYIKTWLRVWKSLSSMQGLEALDVQLDFYPQFHPFWYTVMDLEIVKSVTIPKRFIIISSPELVDRMRGELEAENLQIMTILEAEKGRPLFSGLRQIE</sequence>
<feature type="region of interest" description="Disordered" evidence="1">
    <location>
        <begin position="41"/>
        <end position="63"/>
    </location>
</feature>
<dbReference type="Pfam" id="PF24864">
    <property type="entry name" value="DUF7730"/>
    <property type="match status" value="1"/>
</dbReference>
<evidence type="ECO:0000259" key="2">
    <source>
        <dbReference type="Pfam" id="PF24864"/>
    </source>
</evidence>
<feature type="compositionally biased region" description="Basic and acidic residues" evidence="1">
    <location>
        <begin position="42"/>
        <end position="61"/>
    </location>
</feature>
<feature type="domain" description="DUF7730" evidence="2">
    <location>
        <begin position="83"/>
        <end position="290"/>
    </location>
</feature>
<evidence type="ECO:0000256" key="1">
    <source>
        <dbReference type="SAM" id="MobiDB-lite"/>
    </source>
</evidence>
<evidence type="ECO:0000313" key="3">
    <source>
        <dbReference type="EMBL" id="KAF4628387.1"/>
    </source>
</evidence>
<evidence type="ECO:0000313" key="4">
    <source>
        <dbReference type="Proteomes" id="UP000566819"/>
    </source>
</evidence>
<keyword evidence="4" id="KW-1185">Reference proteome</keyword>
<dbReference type="InterPro" id="IPR056632">
    <property type="entry name" value="DUF7730"/>
</dbReference>
<dbReference type="PANTHER" id="PTHR38790">
    <property type="entry name" value="2EXR DOMAIN-CONTAINING PROTEIN-RELATED"/>
    <property type="match status" value="1"/>
</dbReference>
<name>A0A8H4RHQ6_9HELO</name>
<reference evidence="3 4" key="1">
    <citation type="submission" date="2020-03" db="EMBL/GenBank/DDBJ databases">
        <title>Draft Genome Sequence of Cudoniella acicularis.</title>
        <authorList>
            <person name="Buettner E."/>
            <person name="Kellner H."/>
        </authorList>
    </citation>
    <scope>NUCLEOTIDE SEQUENCE [LARGE SCALE GENOMIC DNA]</scope>
    <source>
        <strain evidence="3 4">DSM 108380</strain>
    </source>
</reference>